<dbReference type="EMBL" id="JAPQKS010000002">
    <property type="protein sequence ID" value="KAJ5246038.1"/>
    <property type="molecule type" value="Genomic_DNA"/>
</dbReference>
<evidence type="ECO:0000313" key="4">
    <source>
        <dbReference type="Proteomes" id="UP001150941"/>
    </source>
</evidence>
<dbReference type="GeneID" id="83197621"/>
<dbReference type="InterPro" id="IPR037119">
    <property type="entry name" value="Haem_oxidase_HugZ-like_sf"/>
</dbReference>
<reference evidence="3" key="2">
    <citation type="journal article" date="2023" name="IMA Fungus">
        <title>Comparative genomic study of the Penicillium genus elucidates a diverse pangenome and 15 lateral gene transfer events.</title>
        <authorList>
            <person name="Petersen C."/>
            <person name="Sorensen T."/>
            <person name="Nielsen M.R."/>
            <person name="Sondergaard T.E."/>
            <person name="Sorensen J.L."/>
            <person name="Fitzpatrick D.A."/>
            <person name="Frisvad J.C."/>
            <person name="Nielsen K.L."/>
        </authorList>
    </citation>
    <scope>NUCLEOTIDE SEQUENCE</scope>
    <source>
        <strain evidence="3">IBT 19713</strain>
    </source>
</reference>
<dbReference type="Gene3D" id="3.20.180.10">
    <property type="entry name" value="PNP-oxidase-like"/>
    <property type="match status" value="1"/>
</dbReference>
<proteinExistence type="predicted"/>
<dbReference type="Proteomes" id="UP001150941">
    <property type="component" value="Unassembled WGS sequence"/>
</dbReference>
<organism evidence="3 4">
    <name type="scientific">Penicillium chermesinum</name>
    <dbReference type="NCBI Taxonomy" id="63820"/>
    <lineage>
        <taxon>Eukaryota</taxon>
        <taxon>Fungi</taxon>
        <taxon>Dikarya</taxon>
        <taxon>Ascomycota</taxon>
        <taxon>Pezizomycotina</taxon>
        <taxon>Eurotiomycetes</taxon>
        <taxon>Eurotiomycetidae</taxon>
        <taxon>Eurotiales</taxon>
        <taxon>Aspergillaceae</taxon>
        <taxon>Penicillium</taxon>
    </lineage>
</organism>
<evidence type="ECO:0000313" key="3">
    <source>
        <dbReference type="EMBL" id="KAJ5246038.1"/>
    </source>
</evidence>
<dbReference type="PANTHER" id="PTHR37783:SF1">
    <property type="entry name" value="MEMBRANE PROTEIN, PUTATIVE (AFU_ORTHOLOGUE AFUA_1G04315)-RELATED"/>
    <property type="match status" value="1"/>
</dbReference>
<accession>A0A9W9TWX5</accession>
<keyword evidence="1" id="KW-0472">Membrane</keyword>
<feature type="transmembrane region" description="Helical" evidence="1">
    <location>
        <begin position="200"/>
        <end position="220"/>
    </location>
</feature>
<dbReference type="AlphaFoldDB" id="A0A9W9TWX5"/>
<evidence type="ECO:0000259" key="2">
    <source>
        <dbReference type="Pfam" id="PF10615"/>
    </source>
</evidence>
<gene>
    <name evidence="3" type="ORF">N7468_001021</name>
</gene>
<comment type="caution">
    <text evidence="3">The sequence shown here is derived from an EMBL/GenBank/DDBJ whole genome shotgun (WGS) entry which is preliminary data.</text>
</comment>
<dbReference type="Pfam" id="PF10615">
    <property type="entry name" value="DUF2470"/>
    <property type="match status" value="1"/>
</dbReference>
<reference evidence="3" key="1">
    <citation type="submission" date="2022-11" db="EMBL/GenBank/DDBJ databases">
        <authorList>
            <person name="Petersen C."/>
        </authorList>
    </citation>
    <scope>NUCLEOTIDE SEQUENCE</scope>
    <source>
        <strain evidence="3">IBT 19713</strain>
    </source>
</reference>
<evidence type="ECO:0000256" key="1">
    <source>
        <dbReference type="SAM" id="Phobius"/>
    </source>
</evidence>
<keyword evidence="1" id="KW-0812">Transmembrane</keyword>
<keyword evidence="4" id="KW-1185">Reference proteome</keyword>
<sequence length="312" mass="35367">MFETNLESQLVVASIGRAQDLKLDSILKEPKGIAPIIFEYRPKRVRWAGGHGWGRGPGFGADRRFIGTFSLLHTQRSEAIAAPLLLYTSHWHLVRSMTMSKDFIIKHMNADHGDSLKLFLEAFNEVSASNAQGAQVEDLGLDNLIIRAKGIRYCVPIDPPMKDYNEARARMVALHKESLQKLGRSEVTLTKYIPPHGYHIVIFGLCLFTYISCFQRSSLLPGSWVYEHLGYKYLPKFANFVYAVQPILLPSMVAVHLFECALLYFIRLKPYGVPLFSGLWFAWTGSCFIEGFATFQRIGQFAEQAKKGEKKE</sequence>
<name>A0A9W9TWX5_9EURO</name>
<feature type="domain" description="DUF2470" evidence="2">
    <location>
        <begin position="101"/>
        <end position="174"/>
    </location>
</feature>
<protein>
    <recommendedName>
        <fullName evidence="2">DUF2470 domain-containing protein</fullName>
    </recommendedName>
</protein>
<feature type="transmembrane region" description="Helical" evidence="1">
    <location>
        <begin position="240"/>
        <end position="266"/>
    </location>
</feature>
<dbReference type="PANTHER" id="PTHR37783">
    <property type="entry name" value="MEMBRANE PROTEIN, PUTATIVE (AFU_ORTHOLOGUE AFUA_1G04315)-RELATED"/>
    <property type="match status" value="1"/>
</dbReference>
<dbReference type="OrthoDB" id="5553410at2759"/>
<dbReference type="InterPro" id="IPR019595">
    <property type="entry name" value="DUF2470"/>
</dbReference>
<dbReference type="RefSeq" id="XP_058333459.1">
    <property type="nucleotide sequence ID" value="XM_058470318.1"/>
</dbReference>
<keyword evidence="1" id="KW-1133">Transmembrane helix</keyword>